<name>U1MV21_9BACL</name>
<dbReference type="eggNOG" id="COG3861">
    <property type="taxonomic scope" value="Bacteria"/>
</dbReference>
<sequence length="259" mass="29581">MSEKRFISMYDTQDAALGKVEELRAKGYKDSDIYVVAKHEDNVSILRRQTDVHTEASHHTGWFDKVRAFLSGHEDVHAGLRNMGLSEEEVNRHYSDVEAGKILIYVDEDFERRHNEGLTVDSTPYNDSRHDSSHQGHHTADGLEIDSTPYNEPKHVTHDASRSDRPSSDGLEIDSTPYNEPKHATHDASRSDRPSSDGLEVDSKPFNESVGDDPNRAVDPEQDRLDKESDLNDRENKLRGLDDRALRNDYEDPDNIRRF</sequence>
<dbReference type="OrthoDB" id="2678178at2"/>
<keyword evidence="4" id="KW-1185">Reference proteome</keyword>
<evidence type="ECO:0000259" key="2">
    <source>
        <dbReference type="Pfam" id="PF11181"/>
    </source>
</evidence>
<feature type="compositionally biased region" description="Basic and acidic residues" evidence="1">
    <location>
        <begin position="152"/>
        <end position="167"/>
    </location>
</feature>
<dbReference type="STRING" id="1385984.GCA_000702565_02900"/>
<feature type="compositionally biased region" description="Basic and acidic residues" evidence="1">
    <location>
        <begin position="213"/>
        <end position="259"/>
    </location>
</feature>
<evidence type="ECO:0000256" key="1">
    <source>
        <dbReference type="SAM" id="MobiDB-lite"/>
    </source>
</evidence>
<dbReference type="AlphaFoldDB" id="U1MV21"/>
<dbReference type="Proteomes" id="UP000016464">
    <property type="component" value="Unassembled WGS sequence"/>
</dbReference>
<dbReference type="RefSeq" id="WP_021067957.1">
    <property type="nucleotide sequence ID" value="NZ_ATCL01000022.1"/>
</dbReference>
<feature type="compositionally biased region" description="Basic and acidic residues" evidence="1">
    <location>
        <begin position="180"/>
        <end position="205"/>
    </location>
</feature>
<evidence type="ECO:0000313" key="3">
    <source>
        <dbReference type="EMBL" id="ERG65771.1"/>
    </source>
</evidence>
<proteinExistence type="predicted"/>
<evidence type="ECO:0000313" key="4">
    <source>
        <dbReference type="Proteomes" id="UP000016464"/>
    </source>
</evidence>
<gene>
    <name evidence="3" type="ORF">M467_00685</name>
</gene>
<organism evidence="3 4">
    <name type="scientific">Exiguobacterium chiriqhucha RW-2</name>
    <dbReference type="NCBI Taxonomy" id="1345023"/>
    <lineage>
        <taxon>Bacteria</taxon>
        <taxon>Bacillati</taxon>
        <taxon>Bacillota</taxon>
        <taxon>Bacilli</taxon>
        <taxon>Bacillales</taxon>
        <taxon>Bacillales Family XII. Incertae Sedis</taxon>
        <taxon>Exiguobacterium</taxon>
    </lineage>
</organism>
<dbReference type="EMBL" id="ATCL01000022">
    <property type="protein sequence ID" value="ERG65771.1"/>
    <property type="molecule type" value="Genomic_DNA"/>
</dbReference>
<comment type="caution">
    <text evidence="3">The sequence shown here is derived from an EMBL/GenBank/DDBJ whole genome shotgun (WGS) entry which is preliminary data.</text>
</comment>
<protein>
    <recommendedName>
        <fullName evidence="2">General stress protein 17M-like domain-containing protein</fullName>
    </recommendedName>
</protein>
<dbReference type="Pfam" id="PF11181">
    <property type="entry name" value="YflT"/>
    <property type="match status" value="1"/>
</dbReference>
<accession>U1MV21</accession>
<feature type="region of interest" description="Disordered" evidence="1">
    <location>
        <begin position="116"/>
        <end position="259"/>
    </location>
</feature>
<dbReference type="PATRIC" id="fig|1345023.5.peg.2802"/>
<reference evidence="3 4" key="1">
    <citation type="journal article" date="2013" name="Genome Announc.">
        <title>Draft Genome Sequence of Exiguobacterium pavilionensis Strain RW-2, with Wide Thermal, Salinity, and pH Tolerance, Isolated from Modern Freshwater Microbialites.</title>
        <authorList>
            <person name="White R.A.III."/>
            <person name="Grassa C.J."/>
            <person name="Suttle C.A."/>
        </authorList>
    </citation>
    <scope>NUCLEOTIDE SEQUENCE [LARGE SCALE GENOMIC DNA]</scope>
    <source>
        <strain evidence="3 4">RW-2</strain>
    </source>
</reference>
<feature type="compositionally biased region" description="Basic and acidic residues" evidence="1">
    <location>
        <begin position="127"/>
        <end position="141"/>
    </location>
</feature>
<dbReference type="InterPro" id="IPR025889">
    <property type="entry name" value="GSP17M-like_dom"/>
</dbReference>
<feature type="domain" description="General stress protein 17M-like" evidence="2">
    <location>
        <begin position="6"/>
        <end position="100"/>
    </location>
</feature>